<dbReference type="EMBL" id="AP014957">
    <property type="protein sequence ID" value="BAS70671.1"/>
    <property type="molecule type" value="Genomic_DNA"/>
</dbReference>
<evidence type="ECO:0000313" key="1">
    <source>
        <dbReference type="EMBL" id="BAS70671.1"/>
    </source>
</evidence>
<proteinExistence type="predicted"/>
<reference evidence="1 2" key="3">
    <citation type="journal article" date="2013" name="Rice">
        <title>Improvement of the Oryza sativa Nipponbare reference genome using next generation sequence and optical map data.</title>
        <authorList>
            <person name="Kawahara Y."/>
            <person name="de la Bastide M."/>
            <person name="Hamilton J.P."/>
            <person name="Kanamori H."/>
            <person name="McCombie W.R."/>
            <person name="Ouyang S."/>
            <person name="Schwartz D.C."/>
            <person name="Tanaka T."/>
            <person name="Wu J."/>
            <person name="Zhou S."/>
            <person name="Childs K.L."/>
            <person name="Davidson R.M."/>
            <person name="Lin H."/>
            <person name="Quesada-Ocampo L."/>
            <person name="Vaillancourt B."/>
            <person name="Sakai H."/>
            <person name="Lee S.S."/>
            <person name="Kim J."/>
            <person name="Numa H."/>
            <person name="Itoh T."/>
            <person name="Buell C.R."/>
            <person name="Matsumoto T."/>
        </authorList>
    </citation>
    <scope>NUCLEOTIDE SEQUENCE [LARGE SCALE GENOMIC DNA]</scope>
    <source>
        <strain evidence="2">cv. Nipponbare</strain>
    </source>
</reference>
<evidence type="ECO:0000313" key="2">
    <source>
        <dbReference type="Proteomes" id="UP000059680"/>
    </source>
</evidence>
<dbReference type="Proteomes" id="UP000059680">
    <property type="component" value="Chromosome 1"/>
</dbReference>
<protein>
    <submittedName>
        <fullName evidence="1">Os01g0175733 protein</fullName>
    </submittedName>
</protein>
<dbReference type="AlphaFoldDB" id="A0A0P0UYX8"/>
<dbReference type="eggNOG" id="ENOG502R5X8">
    <property type="taxonomic scope" value="Eukaryota"/>
</dbReference>
<reference evidence="1 2" key="2">
    <citation type="journal article" date="2013" name="Plant Cell Physiol.">
        <title>Rice Annotation Project Database (RAP-DB): an integrative and interactive database for rice genomics.</title>
        <authorList>
            <person name="Sakai H."/>
            <person name="Lee S.S."/>
            <person name="Tanaka T."/>
            <person name="Numa H."/>
            <person name="Kim J."/>
            <person name="Kawahara Y."/>
            <person name="Wakimoto H."/>
            <person name="Yang C.C."/>
            <person name="Iwamoto M."/>
            <person name="Abe T."/>
            <person name="Yamada Y."/>
            <person name="Muto A."/>
            <person name="Inokuchi H."/>
            <person name="Ikemura T."/>
            <person name="Matsumoto T."/>
            <person name="Sasaki T."/>
            <person name="Itoh T."/>
        </authorList>
    </citation>
    <scope>NUCLEOTIDE SEQUENCE [LARGE SCALE GENOMIC DNA]</scope>
    <source>
        <strain evidence="2">cv. Nipponbare</strain>
    </source>
</reference>
<dbReference type="PaxDb" id="39947-A0A0P0UYX8"/>
<reference evidence="2" key="1">
    <citation type="journal article" date="2005" name="Nature">
        <title>The map-based sequence of the rice genome.</title>
        <authorList>
            <consortium name="International rice genome sequencing project (IRGSP)"/>
            <person name="Matsumoto T."/>
            <person name="Wu J."/>
            <person name="Kanamori H."/>
            <person name="Katayose Y."/>
            <person name="Fujisawa M."/>
            <person name="Namiki N."/>
            <person name="Mizuno H."/>
            <person name="Yamamoto K."/>
            <person name="Antonio B.A."/>
            <person name="Baba T."/>
            <person name="Sakata K."/>
            <person name="Nagamura Y."/>
            <person name="Aoki H."/>
            <person name="Arikawa K."/>
            <person name="Arita K."/>
            <person name="Bito T."/>
            <person name="Chiden Y."/>
            <person name="Fujitsuka N."/>
            <person name="Fukunaka R."/>
            <person name="Hamada M."/>
            <person name="Harada C."/>
            <person name="Hayashi A."/>
            <person name="Hijishita S."/>
            <person name="Honda M."/>
            <person name="Hosokawa S."/>
            <person name="Ichikawa Y."/>
            <person name="Idonuma A."/>
            <person name="Iijima M."/>
            <person name="Ikeda M."/>
            <person name="Ikeno M."/>
            <person name="Ito K."/>
            <person name="Ito S."/>
            <person name="Ito T."/>
            <person name="Ito Y."/>
            <person name="Ito Y."/>
            <person name="Iwabuchi A."/>
            <person name="Kamiya K."/>
            <person name="Karasawa W."/>
            <person name="Kurita K."/>
            <person name="Katagiri S."/>
            <person name="Kikuta A."/>
            <person name="Kobayashi H."/>
            <person name="Kobayashi N."/>
            <person name="Machita K."/>
            <person name="Maehara T."/>
            <person name="Masukawa M."/>
            <person name="Mizubayashi T."/>
            <person name="Mukai Y."/>
            <person name="Nagasaki H."/>
            <person name="Nagata Y."/>
            <person name="Naito S."/>
            <person name="Nakashima M."/>
            <person name="Nakama Y."/>
            <person name="Nakamichi Y."/>
            <person name="Nakamura M."/>
            <person name="Meguro A."/>
            <person name="Negishi M."/>
            <person name="Ohta I."/>
            <person name="Ohta T."/>
            <person name="Okamoto M."/>
            <person name="Ono N."/>
            <person name="Saji S."/>
            <person name="Sakaguchi M."/>
            <person name="Sakai K."/>
            <person name="Shibata M."/>
            <person name="Shimokawa T."/>
            <person name="Song J."/>
            <person name="Takazaki Y."/>
            <person name="Terasawa K."/>
            <person name="Tsugane M."/>
            <person name="Tsuji K."/>
            <person name="Ueda S."/>
            <person name="Waki K."/>
            <person name="Yamagata H."/>
            <person name="Yamamoto M."/>
            <person name="Yamamoto S."/>
            <person name="Yamane H."/>
            <person name="Yoshiki S."/>
            <person name="Yoshihara R."/>
            <person name="Yukawa K."/>
            <person name="Zhong H."/>
            <person name="Yano M."/>
            <person name="Yuan Q."/>
            <person name="Ouyang S."/>
            <person name="Liu J."/>
            <person name="Jones K.M."/>
            <person name="Gansberger K."/>
            <person name="Moffat K."/>
            <person name="Hill J."/>
            <person name="Bera J."/>
            <person name="Fadrosh D."/>
            <person name="Jin S."/>
            <person name="Johri S."/>
            <person name="Kim M."/>
            <person name="Overton L."/>
            <person name="Reardon M."/>
            <person name="Tsitrin T."/>
            <person name="Vuong H."/>
            <person name="Weaver B."/>
            <person name="Ciecko A."/>
            <person name="Tallon L."/>
            <person name="Jackson J."/>
            <person name="Pai G."/>
            <person name="Aken S.V."/>
            <person name="Utterback T."/>
            <person name="Reidmuller S."/>
            <person name="Feldblyum T."/>
            <person name="Hsiao J."/>
            <person name="Zismann V."/>
            <person name="Iobst S."/>
            <person name="de Vazeille A.R."/>
            <person name="Buell C.R."/>
            <person name="Ying K."/>
            <person name="Li Y."/>
            <person name="Lu T."/>
            <person name="Huang Y."/>
            <person name="Zhao Q."/>
            <person name="Feng Q."/>
            <person name="Zhang L."/>
            <person name="Zhu J."/>
            <person name="Weng Q."/>
            <person name="Mu J."/>
            <person name="Lu Y."/>
            <person name="Fan D."/>
            <person name="Liu Y."/>
            <person name="Guan J."/>
            <person name="Zhang Y."/>
            <person name="Yu S."/>
            <person name="Liu X."/>
            <person name="Zhang Y."/>
            <person name="Hong G."/>
            <person name="Han B."/>
            <person name="Choisne N."/>
            <person name="Demange N."/>
            <person name="Orjeda G."/>
            <person name="Samain S."/>
            <person name="Cattolico L."/>
            <person name="Pelletier E."/>
            <person name="Couloux A."/>
            <person name="Segurens B."/>
            <person name="Wincker P."/>
            <person name="D'Hont A."/>
            <person name="Scarpelli C."/>
            <person name="Weissenbach J."/>
            <person name="Salanoubat M."/>
            <person name="Quetier F."/>
            <person name="Yu Y."/>
            <person name="Kim H.R."/>
            <person name="Rambo T."/>
            <person name="Currie J."/>
            <person name="Collura K."/>
            <person name="Luo M."/>
            <person name="Yang T."/>
            <person name="Ammiraju J.S.S."/>
            <person name="Engler F."/>
            <person name="Soderlund C."/>
            <person name="Wing R.A."/>
            <person name="Palmer L.E."/>
            <person name="de la Bastide M."/>
            <person name="Spiegel L."/>
            <person name="Nascimento L."/>
            <person name="Zutavern T."/>
            <person name="O'Shaughnessy A."/>
            <person name="Dike S."/>
            <person name="Dedhia N."/>
            <person name="Preston R."/>
            <person name="Balija V."/>
            <person name="McCombie W.R."/>
            <person name="Chow T."/>
            <person name="Chen H."/>
            <person name="Chung M."/>
            <person name="Chen C."/>
            <person name="Shaw J."/>
            <person name="Wu H."/>
            <person name="Hsiao K."/>
            <person name="Chao Y."/>
            <person name="Chu M."/>
            <person name="Cheng C."/>
            <person name="Hour A."/>
            <person name="Lee P."/>
            <person name="Lin S."/>
            <person name="Lin Y."/>
            <person name="Liou J."/>
            <person name="Liu S."/>
            <person name="Hsing Y."/>
            <person name="Raghuvanshi S."/>
            <person name="Mohanty A."/>
            <person name="Bharti A.K."/>
            <person name="Gaur A."/>
            <person name="Gupta V."/>
            <person name="Kumar D."/>
            <person name="Ravi V."/>
            <person name="Vij S."/>
            <person name="Kapur A."/>
            <person name="Khurana P."/>
            <person name="Khurana P."/>
            <person name="Khurana J.P."/>
            <person name="Tyagi A.K."/>
            <person name="Gaikwad K."/>
            <person name="Singh A."/>
            <person name="Dalal V."/>
            <person name="Srivastava S."/>
            <person name="Dixit A."/>
            <person name="Pal A.K."/>
            <person name="Ghazi I.A."/>
            <person name="Yadav M."/>
            <person name="Pandit A."/>
            <person name="Bhargava A."/>
            <person name="Sureshbabu K."/>
            <person name="Batra K."/>
            <person name="Sharma T.R."/>
            <person name="Mohapatra T."/>
            <person name="Singh N.K."/>
            <person name="Messing J."/>
            <person name="Nelson A.B."/>
            <person name="Fuks G."/>
            <person name="Kavchok S."/>
            <person name="Keizer G."/>
            <person name="Linton E."/>
            <person name="Llaca V."/>
            <person name="Song R."/>
            <person name="Tanyolac B."/>
            <person name="Young S."/>
            <person name="Ho-Il K."/>
            <person name="Hahn J.H."/>
            <person name="Sangsakoo G."/>
            <person name="Vanavichit A."/>
            <person name="de Mattos Luiz.A.T."/>
            <person name="Zimmer P.D."/>
            <person name="Malone G."/>
            <person name="Dellagostin O."/>
            <person name="de Oliveira A.C."/>
            <person name="Bevan M."/>
            <person name="Bancroft I."/>
            <person name="Minx P."/>
            <person name="Cordum H."/>
            <person name="Wilson R."/>
            <person name="Cheng Z."/>
            <person name="Jin W."/>
            <person name="Jiang J."/>
            <person name="Leong S.A."/>
            <person name="Iwama H."/>
            <person name="Gojobori T."/>
            <person name="Itoh T."/>
            <person name="Niimura Y."/>
            <person name="Fujii Y."/>
            <person name="Habara T."/>
            <person name="Sakai H."/>
            <person name="Sato Y."/>
            <person name="Wilson G."/>
            <person name="Kumar K."/>
            <person name="McCouch S."/>
            <person name="Juretic N."/>
            <person name="Hoen D."/>
            <person name="Wright S."/>
            <person name="Bruskiewich R."/>
            <person name="Bureau T."/>
            <person name="Miyao A."/>
            <person name="Hirochika H."/>
            <person name="Nishikawa T."/>
            <person name="Kadowaki K."/>
            <person name="Sugiura M."/>
            <person name="Burr B."/>
            <person name="Sasaki T."/>
        </authorList>
    </citation>
    <scope>NUCLEOTIDE SEQUENCE [LARGE SCALE GENOMIC DNA]</scope>
    <source>
        <strain evidence="2">cv. Nipponbare</strain>
    </source>
</reference>
<dbReference type="Gramene" id="Os01t0175733-00">
    <property type="protein sequence ID" value="Os01t0175733-00"/>
    <property type="gene ID" value="Os01g0175733"/>
</dbReference>
<name>A0A0P0UYX8_ORYSJ</name>
<keyword evidence="2" id="KW-1185">Reference proteome</keyword>
<dbReference type="InParanoid" id="A0A0P0UYX8"/>
<gene>
    <name evidence="1" type="ordered locus">Os01g0175733</name>
    <name evidence="1" type="ORF">OSNPB_010175733</name>
</gene>
<organism evidence="1 2">
    <name type="scientific">Oryza sativa subsp. japonica</name>
    <name type="common">Rice</name>
    <dbReference type="NCBI Taxonomy" id="39947"/>
    <lineage>
        <taxon>Eukaryota</taxon>
        <taxon>Viridiplantae</taxon>
        <taxon>Streptophyta</taxon>
        <taxon>Embryophyta</taxon>
        <taxon>Tracheophyta</taxon>
        <taxon>Spermatophyta</taxon>
        <taxon>Magnoliopsida</taxon>
        <taxon>Liliopsida</taxon>
        <taxon>Poales</taxon>
        <taxon>Poaceae</taxon>
        <taxon>BOP clade</taxon>
        <taxon>Oryzoideae</taxon>
        <taxon>Oryzeae</taxon>
        <taxon>Oryzinae</taxon>
        <taxon>Oryza</taxon>
        <taxon>Oryza sativa</taxon>
    </lineage>
</organism>
<sequence length="120" mass="12848">MTGIAPTQAPTNKDCSKLLSLCSFTRTGKCASICFIGSNSSANVPSLSTSCRIASFKLFNSLVNTYIFFAVHLDENPLNLAIDFQTASTIHQAFVGSLNHLFASPTCPLRTARLLVCIGD</sequence>
<accession>A0A0P0UYX8</accession>